<dbReference type="AlphaFoldDB" id="A0ABD5UJ92"/>
<dbReference type="EMBL" id="JBHSXI010000001">
    <property type="protein sequence ID" value="MFC6887899.1"/>
    <property type="molecule type" value="Genomic_DNA"/>
</dbReference>
<dbReference type="Proteomes" id="UP001596333">
    <property type="component" value="Unassembled WGS sequence"/>
</dbReference>
<protein>
    <submittedName>
        <fullName evidence="1">ArsR family transcriptional regulator</fullName>
    </submittedName>
</protein>
<comment type="caution">
    <text evidence="1">The sequence shown here is derived from an EMBL/GenBank/DDBJ whole genome shotgun (WGS) entry which is preliminary data.</text>
</comment>
<dbReference type="InterPro" id="IPR036390">
    <property type="entry name" value="WH_DNA-bd_sf"/>
</dbReference>
<accession>A0ABD5UJ92</accession>
<dbReference type="RefSeq" id="WP_379764412.1">
    <property type="nucleotide sequence ID" value="NZ_JBHSXI010000001.1"/>
</dbReference>
<organism evidence="1 2">
    <name type="scientific">Halorubrum trueperi</name>
    <dbReference type="NCBI Taxonomy" id="2004704"/>
    <lineage>
        <taxon>Archaea</taxon>
        <taxon>Methanobacteriati</taxon>
        <taxon>Methanobacteriota</taxon>
        <taxon>Stenosarchaea group</taxon>
        <taxon>Halobacteria</taxon>
        <taxon>Halobacteriales</taxon>
        <taxon>Haloferacaceae</taxon>
        <taxon>Halorubrum</taxon>
    </lineage>
</organism>
<evidence type="ECO:0000313" key="1">
    <source>
        <dbReference type="EMBL" id="MFC6887899.1"/>
    </source>
</evidence>
<dbReference type="InterPro" id="IPR055766">
    <property type="entry name" value="DUF7342"/>
</dbReference>
<dbReference type="SUPFAM" id="SSF46785">
    <property type="entry name" value="Winged helix' DNA-binding domain"/>
    <property type="match status" value="1"/>
</dbReference>
<dbReference type="InterPro" id="IPR036388">
    <property type="entry name" value="WH-like_DNA-bd_sf"/>
</dbReference>
<evidence type="ECO:0000313" key="2">
    <source>
        <dbReference type="Proteomes" id="UP001596333"/>
    </source>
</evidence>
<proteinExistence type="predicted"/>
<gene>
    <name evidence="1" type="ORF">ACFQEY_02350</name>
</gene>
<sequence>MGTTDHEARDDGARGIERWKEESKAIERVIEVVLSLGEPQTAGWIADEAHVSEQTTREHLGLLVDLGITTSTSARSVTKYQPDAAYLRYRAVSAAIERHSKDEILDSVEQLKEKVEGIAEDYGVESPDELRALAAHEDVSSDEVKEYRIAASEWESVRRQLDVDEEALERYDEFTRDRQASHA</sequence>
<name>A0ABD5UJ92_9EURY</name>
<dbReference type="Pfam" id="PF24033">
    <property type="entry name" value="DUF7342"/>
    <property type="match status" value="1"/>
</dbReference>
<keyword evidence="2" id="KW-1185">Reference proteome</keyword>
<reference evidence="1 2" key="1">
    <citation type="journal article" date="2019" name="Int. J. Syst. Evol. Microbiol.">
        <title>The Global Catalogue of Microorganisms (GCM) 10K type strain sequencing project: providing services to taxonomists for standard genome sequencing and annotation.</title>
        <authorList>
            <consortium name="The Broad Institute Genomics Platform"/>
            <consortium name="The Broad Institute Genome Sequencing Center for Infectious Disease"/>
            <person name="Wu L."/>
            <person name="Ma J."/>
        </authorList>
    </citation>
    <scope>NUCLEOTIDE SEQUENCE [LARGE SCALE GENOMIC DNA]</scope>
    <source>
        <strain evidence="1 2">Y73</strain>
    </source>
</reference>
<dbReference type="Gene3D" id="1.10.10.10">
    <property type="entry name" value="Winged helix-like DNA-binding domain superfamily/Winged helix DNA-binding domain"/>
    <property type="match status" value="1"/>
</dbReference>